<protein>
    <submittedName>
        <fullName evidence="1">Thiol reductase thioredoxin</fullName>
    </submittedName>
</protein>
<gene>
    <name evidence="1" type="ORF">AP75_05525</name>
</gene>
<proteinExistence type="predicted"/>
<reference evidence="1 2" key="1">
    <citation type="submission" date="2017-05" db="EMBL/GenBank/DDBJ databases">
        <title>Genome of Chryseobacterium haifense.</title>
        <authorList>
            <person name="Newman J.D."/>
        </authorList>
    </citation>
    <scope>NUCLEOTIDE SEQUENCE [LARGE SCALE GENOMIC DNA]</scope>
    <source>
        <strain evidence="1 2">DSM 19056</strain>
    </source>
</reference>
<dbReference type="Gene3D" id="3.40.30.10">
    <property type="entry name" value="Glutaredoxin"/>
    <property type="match status" value="1"/>
</dbReference>
<dbReference type="EMBL" id="JASZ02000008">
    <property type="protein sequence ID" value="OWK98605.1"/>
    <property type="molecule type" value="Genomic_DNA"/>
</dbReference>
<organism evidence="1 2">
    <name type="scientific">Kaistella haifensis DSM 19056</name>
    <dbReference type="NCBI Taxonomy" id="1450526"/>
    <lineage>
        <taxon>Bacteria</taxon>
        <taxon>Pseudomonadati</taxon>
        <taxon>Bacteroidota</taxon>
        <taxon>Flavobacteriia</taxon>
        <taxon>Flavobacteriales</taxon>
        <taxon>Weeksellaceae</taxon>
        <taxon>Chryseobacterium group</taxon>
        <taxon>Kaistella</taxon>
    </lineage>
</organism>
<evidence type="ECO:0000313" key="1">
    <source>
        <dbReference type="EMBL" id="OWK98605.1"/>
    </source>
</evidence>
<dbReference type="Proteomes" id="UP000197587">
    <property type="component" value="Unassembled WGS sequence"/>
</dbReference>
<sequence>MKKITKTLLITATSLLTFQSCDSQKVVVNREVETTNDGKMLLGTQTKNQLLKTPYSDWYVKEHDEYAIDQKTVDELKKEKLNSYGITVVMGTWCEDSYREVPRLMKILESMNFPEQKLKIIAVNRKKEAPNGEEGVYNIQRVPTIIVQKYGKEIGRIIEYPTTGYLERDLLEILKKDNTTLKDLLK</sequence>
<evidence type="ECO:0000313" key="2">
    <source>
        <dbReference type="Proteomes" id="UP000197587"/>
    </source>
</evidence>
<keyword evidence="2" id="KW-1185">Reference proteome</keyword>
<dbReference type="InterPro" id="IPR036249">
    <property type="entry name" value="Thioredoxin-like_sf"/>
</dbReference>
<dbReference type="RefSeq" id="WP_031503936.1">
    <property type="nucleotide sequence ID" value="NZ_JASZ02000008.1"/>
</dbReference>
<dbReference type="SUPFAM" id="SSF52833">
    <property type="entry name" value="Thioredoxin-like"/>
    <property type="match status" value="1"/>
</dbReference>
<dbReference type="CDD" id="cd02947">
    <property type="entry name" value="TRX_family"/>
    <property type="match status" value="1"/>
</dbReference>
<dbReference type="PROSITE" id="PS51257">
    <property type="entry name" value="PROKAR_LIPOPROTEIN"/>
    <property type="match status" value="1"/>
</dbReference>
<accession>A0A246BAD0</accession>
<dbReference type="AlphaFoldDB" id="A0A246BAD0"/>
<comment type="caution">
    <text evidence="1">The sequence shown here is derived from an EMBL/GenBank/DDBJ whole genome shotgun (WGS) entry which is preliminary data.</text>
</comment>
<name>A0A246BAD0_9FLAO</name>